<accession>A0ABN6SNS3</accession>
<proteinExistence type="predicted"/>
<dbReference type="RefSeq" id="WP_188602816.1">
    <property type="nucleotide sequence ID" value="NZ_AP026830.1"/>
</dbReference>
<sequence length="48" mass="5687">MISLRTEVSERIYREAMMSCLKPWYTDDCHSCKSEFSMCLSNYLSLLN</sequence>
<protein>
    <submittedName>
        <fullName evidence="1">Uncharacterized protein</fullName>
    </submittedName>
</protein>
<organism evidence="1 2">
    <name type="scientific">Vulcanisaeta souniana JCM 11219</name>
    <dbReference type="NCBI Taxonomy" id="1293586"/>
    <lineage>
        <taxon>Archaea</taxon>
        <taxon>Thermoproteota</taxon>
        <taxon>Thermoprotei</taxon>
        <taxon>Thermoproteales</taxon>
        <taxon>Thermoproteaceae</taxon>
        <taxon>Vulcanisaeta</taxon>
    </lineage>
</organism>
<dbReference type="GeneID" id="76206186"/>
<evidence type="ECO:0000313" key="1">
    <source>
        <dbReference type="EMBL" id="BDR91536.1"/>
    </source>
</evidence>
<dbReference type="Proteomes" id="UP001060771">
    <property type="component" value="Chromosome"/>
</dbReference>
<dbReference type="EMBL" id="AP026830">
    <property type="protein sequence ID" value="BDR91536.1"/>
    <property type="molecule type" value="Genomic_DNA"/>
</dbReference>
<evidence type="ECO:0000313" key="2">
    <source>
        <dbReference type="Proteomes" id="UP001060771"/>
    </source>
</evidence>
<gene>
    <name evidence="1" type="ORF">Vsou_06290</name>
</gene>
<keyword evidence="2" id="KW-1185">Reference proteome</keyword>
<reference evidence="2" key="1">
    <citation type="submission" date="2022-09" db="EMBL/GenBank/DDBJ databases">
        <title>Complete genome sequence of Vulcanisaeta souniana.</title>
        <authorList>
            <person name="Kato S."/>
            <person name="Itoh T."/>
            <person name="Ohkuma M."/>
        </authorList>
    </citation>
    <scope>NUCLEOTIDE SEQUENCE [LARGE SCALE GENOMIC DNA]</scope>
    <source>
        <strain evidence="2">JCM 11219</strain>
    </source>
</reference>
<name>A0ABN6SNS3_9CREN</name>